<name>A0ABV7EU72_9GAMM</name>
<dbReference type="CDD" id="cd12797">
    <property type="entry name" value="M23_peptidase"/>
    <property type="match status" value="1"/>
</dbReference>
<dbReference type="Gene3D" id="2.70.70.10">
    <property type="entry name" value="Glucose Permease (Domain IIA)"/>
    <property type="match status" value="1"/>
</dbReference>
<dbReference type="Proteomes" id="UP001595462">
    <property type="component" value="Unassembled WGS sequence"/>
</dbReference>
<dbReference type="Pfam" id="PF01476">
    <property type="entry name" value="LysM"/>
    <property type="match status" value="1"/>
</dbReference>
<dbReference type="PANTHER" id="PTHR21666:SF263">
    <property type="entry name" value="MUREIN HYDROLASE ACTIVATOR NLPD"/>
    <property type="match status" value="1"/>
</dbReference>
<evidence type="ECO:0000313" key="6">
    <source>
        <dbReference type="Proteomes" id="UP001595462"/>
    </source>
</evidence>
<evidence type="ECO:0000259" key="4">
    <source>
        <dbReference type="PROSITE" id="PS51782"/>
    </source>
</evidence>
<dbReference type="RefSeq" id="WP_380691063.1">
    <property type="nucleotide sequence ID" value="NZ_JBHRSS010000008.1"/>
</dbReference>
<dbReference type="InterPro" id="IPR036779">
    <property type="entry name" value="LysM_dom_sf"/>
</dbReference>
<reference evidence="6" key="1">
    <citation type="journal article" date="2019" name="Int. J. Syst. Evol. Microbiol.">
        <title>The Global Catalogue of Microorganisms (GCM) 10K type strain sequencing project: providing services to taxonomists for standard genome sequencing and annotation.</title>
        <authorList>
            <consortium name="The Broad Institute Genomics Platform"/>
            <consortium name="The Broad Institute Genome Sequencing Center for Infectious Disease"/>
            <person name="Wu L."/>
            <person name="Ma J."/>
        </authorList>
    </citation>
    <scope>NUCLEOTIDE SEQUENCE [LARGE SCALE GENOMIC DNA]</scope>
    <source>
        <strain evidence="6">KCTC 52640</strain>
    </source>
</reference>
<dbReference type="PROSITE" id="PS51257">
    <property type="entry name" value="PROKAR_LIPOPROTEIN"/>
    <property type="match status" value="1"/>
</dbReference>
<evidence type="ECO:0000313" key="5">
    <source>
        <dbReference type="EMBL" id="MFC3105524.1"/>
    </source>
</evidence>
<feature type="chain" id="PRO_5045337093" evidence="3">
    <location>
        <begin position="23"/>
        <end position="295"/>
    </location>
</feature>
<keyword evidence="6" id="KW-1185">Reference proteome</keyword>
<feature type="signal peptide" evidence="3">
    <location>
        <begin position="1"/>
        <end position="22"/>
    </location>
</feature>
<dbReference type="SMART" id="SM00257">
    <property type="entry name" value="LysM"/>
    <property type="match status" value="1"/>
</dbReference>
<organism evidence="5 6">
    <name type="scientific">Salinisphaera aquimarina</name>
    <dbReference type="NCBI Taxonomy" id="2094031"/>
    <lineage>
        <taxon>Bacteria</taxon>
        <taxon>Pseudomonadati</taxon>
        <taxon>Pseudomonadota</taxon>
        <taxon>Gammaproteobacteria</taxon>
        <taxon>Salinisphaerales</taxon>
        <taxon>Salinisphaeraceae</taxon>
        <taxon>Salinisphaera</taxon>
    </lineage>
</organism>
<dbReference type="CDD" id="cd00118">
    <property type="entry name" value="LysM"/>
    <property type="match status" value="1"/>
</dbReference>
<dbReference type="Gene3D" id="3.10.350.10">
    <property type="entry name" value="LysM domain"/>
    <property type="match status" value="1"/>
</dbReference>
<dbReference type="InterPro" id="IPR016047">
    <property type="entry name" value="M23ase_b-sheet_dom"/>
</dbReference>
<evidence type="ECO:0000256" key="3">
    <source>
        <dbReference type="SAM" id="SignalP"/>
    </source>
</evidence>
<dbReference type="InterPro" id="IPR011055">
    <property type="entry name" value="Dup_hybrid_motif"/>
</dbReference>
<keyword evidence="3" id="KW-0732">Signal</keyword>
<dbReference type="InterPro" id="IPR050570">
    <property type="entry name" value="Cell_wall_metabolism_enzyme"/>
</dbReference>
<evidence type="ECO:0000256" key="1">
    <source>
        <dbReference type="ARBA" id="ARBA00038420"/>
    </source>
</evidence>
<gene>
    <name evidence="5" type="ORF">ACFOSU_16760</name>
</gene>
<protein>
    <submittedName>
        <fullName evidence="5">Peptidoglycan DD-metalloendopeptidase family protein</fullName>
    </submittedName>
</protein>
<dbReference type="EMBL" id="JBHRSS010000008">
    <property type="protein sequence ID" value="MFC3105524.1"/>
    <property type="molecule type" value="Genomic_DNA"/>
</dbReference>
<dbReference type="PANTHER" id="PTHR21666">
    <property type="entry name" value="PEPTIDASE-RELATED"/>
    <property type="match status" value="1"/>
</dbReference>
<evidence type="ECO:0000256" key="2">
    <source>
        <dbReference type="SAM" id="MobiDB-lite"/>
    </source>
</evidence>
<dbReference type="SUPFAM" id="SSF51261">
    <property type="entry name" value="Duplicated hybrid motif"/>
    <property type="match status" value="1"/>
</dbReference>
<sequence>MKHAAIILVTALALAGCSVNRALSPDTYTVRRGDTLSSIAASYGLDWHDLARWNEIRSPYLIEVGQRLSLEPYPDLDYSRIGGDGRVASAPVTTPRVVRAPQDSRAEQEAAIQASTPQLTRTIEHGGSVETTPAARAPAPLPEPDAADVAKESEIIEASRDAPVQPTRTGGPNEDGWQWPASGSVLREYGPERTRQGIDIGGRQGSPVYAASSGRVVYNGTGLKGYGKLVIIQHDEHYLSAYGFTRRTLVKQGQDVAVGTHIADMGLGPQNKPMLHFEVRRDGKPINPASVLPDH</sequence>
<feature type="region of interest" description="Disordered" evidence="2">
    <location>
        <begin position="87"/>
        <end position="110"/>
    </location>
</feature>
<dbReference type="Pfam" id="PF01551">
    <property type="entry name" value="Peptidase_M23"/>
    <property type="match status" value="1"/>
</dbReference>
<comment type="caution">
    <text evidence="5">The sequence shown here is derived from an EMBL/GenBank/DDBJ whole genome shotgun (WGS) entry which is preliminary data.</text>
</comment>
<feature type="domain" description="LysM" evidence="4">
    <location>
        <begin position="26"/>
        <end position="70"/>
    </location>
</feature>
<dbReference type="PROSITE" id="PS51782">
    <property type="entry name" value="LYSM"/>
    <property type="match status" value="1"/>
</dbReference>
<accession>A0ABV7EU72</accession>
<proteinExistence type="inferred from homology"/>
<dbReference type="InterPro" id="IPR018392">
    <property type="entry name" value="LysM"/>
</dbReference>
<comment type="similarity">
    <text evidence="1">Belongs to the E.coli NlpD/Haemophilus LppB family.</text>
</comment>